<feature type="compositionally biased region" description="Basic and acidic residues" evidence="17">
    <location>
        <begin position="25"/>
        <end position="42"/>
    </location>
</feature>
<name>A0A0C9ZL19_9AGAM</name>
<dbReference type="InterPro" id="IPR001251">
    <property type="entry name" value="CRAL-TRIO_dom"/>
</dbReference>
<keyword evidence="6 16" id="KW-0963">Cytoplasm</keyword>
<feature type="compositionally biased region" description="Polar residues" evidence="17">
    <location>
        <begin position="1"/>
        <end position="14"/>
    </location>
</feature>
<dbReference type="Pfam" id="PF03765">
    <property type="entry name" value="CRAL_TRIO_N"/>
    <property type="match status" value="1"/>
</dbReference>
<evidence type="ECO:0000256" key="9">
    <source>
        <dbReference type="ARBA" id="ARBA00022824"/>
    </source>
</evidence>
<dbReference type="GO" id="GO:0005829">
    <property type="term" value="C:cytosol"/>
    <property type="evidence" value="ECO:0007669"/>
    <property type="project" value="TreeGrafter"/>
</dbReference>
<dbReference type="InterPro" id="IPR036273">
    <property type="entry name" value="CRAL/TRIO_N_dom_sf"/>
</dbReference>
<keyword evidence="5 16" id="KW-0813">Transport</keyword>
<dbReference type="GO" id="GO:0005886">
    <property type="term" value="C:plasma membrane"/>
    <property type="evidence" value="ECO:0007669"/>
    <property type="project" value="TreeGrafter"/>
</dbReference>
<evidence type="ECO:0000256" key="13">
    <source>
        <dbReference type="ARBA" id="ARBA00023136"/>
    </source>
</evidence>
<reference evidence="20" key="2">
    <citation type="submission" date="2015-01" db="EMBL/GenBank/DDBJ databases">
        <title>Evolutionary Origins and Diversification of the Mycorrhizal Mutualists.</title>
        <authorList>
            <consortium name="DOE Joint Genome Institute"/>
            <consortium name="Mycorrhizal Genomics Consortium"/>
            <person name="Kohler A."/>
            <person name="Kuo A."/>
            <person name="Nagy L.G."/>
            <person name="Floudas D."/>
            <person name="Copeland A."/>
            <person name="Barry K.W."/>
            <person name="Cichocki N."/>
            <person name="Veneault-Fourrey C."/>
            <person name="LaButti K."/>
            <person name="Lindquist E.A."/>
            <person name="Lipzen A."/>
            <person name="Lundell T."/>
            <person name="Morin E."/>
            <person name="Murat C."/>
            <person name="Riley R."/>
            <person name="Ohm R."/>
            <person name="Sun H."/>
            <person name="Tunlid A."/>
            <person name="Henrissat B."/>
            <person name="Grigoriev I.V."/>
            <person name="Hibbett D.S."/>
            <person name="Martin F."/>
        </authorList>
    </citation>
    <scope>NUCLEOTIDE SEQUENCE [LARGE SCALE GENOMIC DNA]</scope>
    <source>
        <strain evidence="20">441</strain>
    </source>
</reference>
<dbReference type="SUPFAM" id="SSF46938">
    <property type="entry name" value="CRAL/TRIO N-terminal domain"/>
    <property type="match status" value="1"/>
</dbReference>
<dbReference type="GO" id="GO:0032541">
    <property type="term" value="C:cortical endoplasmic reticulum"/>
    <property type="evidence" value="ECO:0007669"/>
    <property type="project" value="TreeGrafter"/>
</dbReference>
<comment type="cofactor">
    <cofactor evidence="1">
        <name>heme b</name>
        <dbReference type="ChEBI" id="CHEBI:60344"/>
    </cofactor>
</comment>
<dbReference type="GO" id="GO:0046872">
    <property type="term" value="F:metal ion binding"/>
    <property type="evidence" value="ECO:0007669"/>
    <property type="project" value="UniProtKB-KW"/>
</dbReference>
<dbReference type="AlphaFoldDB" id="A0A0C9ZL19"/>
<dbReference type="OrthoDB" id="75724at2759"/>
<dbReference type="GO" id="GO:0043001">
    <property type="term" value="P:Golgi to plasma membrane protein transport"/>
    <property type="evidence" value="ECO:0007669"/>
    <property type="project" value="TreeGrafter"/>
</dbReference>
<dbReference type="InterPro" id="IPR011074">
    <property type="entry name" value="CRAL/TRIO_N_dom"/>
</dbReference>
<evidence type="ECO:0000256" key="6">
    <source>
        <dbReference type="ARBA" id="ARBA00022490"/>
    </source>
</evidence>
<evidence type="ECO:0000256" key="2">
    <source>
        <dbReference type="ARBA" id="ARBA00004406"/>
    </source>
</evidence>
<dbReference type="CDD" id="cd00170">
    <property type="entry name" value="SEC14"/>
    <property type="match status" value="1"/>
</dbReference>
<dbReference type="Proteomes" id="UP000054018">
    <property type="component" value="Unassembled WGS sequence"/>
</dbReference>
<keyword evidence="7" id="KW-0349">Heme</keyword>
<keyword evidence="12 16" id="KW-0445">Lipid transport</keyword>
<accession>A0A0C9ZL19</accession>
<evidence type="ECO:0000256" key="10">
    <source>
        <dbReference type="ARBA" id="ARBA00022848"/>
    </source>
</evidence>
<dbReference type="SUPFAM" id="SSF52087">
    <property type="entry name" value="CRAL/TRIO domain"/>
    <property type="match status" value="1"/>
</dbReference>
<keyword evidence="9 16" id="KW-0256">Endoplasmic reticulum</keyword>
<keyword evidence="20" id="KW-1185">Reference proteome</keyword>
<dbReference type="Pfam" id="PF00650">
    <property type="entry name" value="CRAL_TRIO"/>
    <property type="match status" value="1"/>
</dbReference>
<dbReference type="EMBL" id="KN833731">
    <property type="protein sequence ID" value="KIK23087.1"/>
    <property type="molecule type" value="Genomic_DNA"/>
</dbReference>
<evidence type="ECO:0000256" key="4">
    <source>
        <dbReference type="ARBA" id="ARBA00018320"/>
    </source>
</evidence>
<keyword evidence="11" id="KW-0408">Iron</keyword>
<evidence type="ECO:0000256" key="3">
    <source>
        <dbReference type="ARBA" id="ARBA00006667"/>
    </source>
</evidence>
<evidence type="ECO:0000256" key="14">
    <source>
        <dbReference type="ARBA" id="ARBA00024146"/>
    </source>
</evidence>
<evidence type="ECO:0000313" key="20">
    <source>
        <dbReference type="Proteomes" id="UP000054018"/>
    </source>
</evidence>
<evidence type="ECO:0000256" key="1">
    <source>
        <dbReference type="ARBA" id="ARBA00001970"/>
    </source>
</evidence>
<keyword evidence="10 16" id="KW-0492">Microsome</keyword>
<proteinExistence type="inferred from homology"/>
<evidence type="ECO:0000256" key="7">
    <source>
        <dbReference type="ARBA" id="ARBA00022617"/>
    </source>
</evidence>
<keyword evidence="8" id="KW-0479">Metal-binding</keyword>
<evidence type="ECO:0000256" key="8">
    <source>
        <dbReference type="ARBA" id="ARBA00022723"/>
    </source>
</evidence>
<evidence type="ECO:0000256" key="5">
    <source>
        <dbReference type="ARBA" id="ARBA00022448"/>
    </source>
</evidence>
<keyword evidence="13 16" id="KW-0472">Membrane</keyword>
<dbReference type="HOGENOM" id="CLU_045138_0_0_1"/>
<sequence>MSRGPNDQSASVSDSGPLIAPAVPEEDRHPSAGTPEHCEGRALEFSPSPGTAVALASAELVAKATPETDDDEPQNALTKKFTAAEWSALREFRSMLPATFTGAFPDRPDASSAPYILWGVTIDPTKPKDPRVSVILMKFLRARNLNLDEAKAMFISTLRWRQSFDVEGAIKEQYPEDVFGGLGKIFGKDKQGHPVVYNLYGAAKDTGAFNDIQRFLRWRVAFMERSIALLDFETVDRAIQIHDYEGVGLFDRTENSKRAASEATSIFQGHYPELLARKFFVNVPSFMTWIFWLFKPLISSATLGKMAVVGSGPRTIGAALLPIIDEHELPKRYGGSAEGF</sequence>
<dbReference type="InterPro" id="IPR036865">
    <property type="entry name" value="CRAL-TRIO_dom_sf"/>
</dbReference>
<evidence type="ECO:0000256" key="15">
    <source>
        <dbReference type="ARBA" id="ARBA00024180"/>
    </source>
</evidence>
<feature type="domain" description="CRAL-TRIO" evidence="18">
    <location>
        <begin position="166"/>
        <end position="340"/>
    </location>
</feature>
<dbReference type="GO" id="GO:0017157">
    <property type="term" value="P:regulation of exocytosis"/>
    <property type="evidence" value="ECO:0007669"/>
    <property type="project" value="TreeGrafter"/>
</dbReference>
<dbReference type="STRING" id="765257.A0A0C9ZL19"/>
<dbReference type="Gene3D" id="3.40.525.10">
    <property type="entry name" value="CRAL-TRIO lipid binding domain"/>
    <property type="match status" value="1"/>
</dbReference>
<evidence type="ECO:0000256" key="12">
    <source>
        <dbReference type="ARBA" id="ARBA00023055"/>
    </source>
</evidence>
<gene>
    <name evidence="19" type="ORF">PISMIDRAFT_679724</name>
</gene>
<evidence type="ECO:0000256" key="11">
    <source>
        <dbReference type="ARBA" id="ARBA00023004"/>
    </source>
</evidence>
<protein>
    <recommendedName>
        <fullName evidence="4 16">Phosphatidylinositol transfer protein SFH5</fullName>
        <shortName evidence="16">PITP SFH5</shortName>
    </recommendedName>
</protein>
<dbReference type="PANTHER" id="PTHR47669">
    <property type="entry name" value="PHOSPHATIDYLINOSITOL TRANSFER PROTEIN SFH5"/>
    <property type="match status" value="1"/>
</dbReference>
<comment type="similarity">
    <text evidence="3 16">Belongs to the SFH5 family.</text>
</comment>
<dbReference type="GO" id="GO:0005789">
    <property type="term" value="C:endoplasmic reticulum membrane"/>
    <property type="evidence" value="ECO:0007669"/>
    <property type="project" value="UniProtKB-SubCell"/>
</dbReference>
<comment type="subcellular location">
    <subcellularLocation>
        <location evidence="16">Cytoplasm</location>
    </subcellularLocation>
    <subcellularLocation>
        <location evidence="2 16">Endoplasmic reticulum membrane</location>
        <topology evidence="2 16">Peripheral membrane protein</topology>
    </subcellularLocation>
    <subcellularLocation>
        <location evidence="16">Microsome membrane</location>
        <topology evidence="16">Peripheral membrane protein</topology>
    </subcellularLocation>
</comment>
<evidence type="ECO:0000256" key="17">
    <source>
        <dbReference type="SAM" id="MobiDB-lite"/>
    </source>
</evidence>
<comment type="function">
    <text evidence="15">Non-classical phosphatidylinositol (PtdIns) transfer protein (PITP), which exhibits PtdIns-binding/transfer activity in the absence of detectable PtdCho-binding/transfer activity. Regulates PtdIns(4,5)P2 homeostasis at the plasma membrane. Heme-binding protein that may play a role in organic oxidant-induced stress responses.</text>
</comment>
<dbReference type="PANTHER" id="PTHR47669:SF1">
    <property type="entry name" value="PHOSPHATIDYLINOSITOL TRANSFER PROTEIN SFH5"/>
    <property type="match status" value="1"/>
</dbReference>
<evidence type="ECO:0000256" key="16">
    <source>
        <dbReference type="RuleBase" id="RU367059"/>
    </source>
</evidence>
<dbReference type="PROSITE" id="PS50191">
    <property type="entry name" value="CRAL_TRIO"/>
    <property type="match status" value="1"/>
</dbReference>
<organism evidence="19 20">
    <name type="scientific">Pisolithus microcarpus 441</name>
    <dbReference type="NCBI Taxonomy" id="765257"/>
    <lineage>
        <taxon>Eukaryota</taxon>
        <taxon>Fungi</taxon>
        <taxon>Dikarya</taxon>
        <taxon>Basidiomycota</taxon>
        <taxon>Agaricomycotina</taxon>
        <taxon>Agaricomycetes</taxon>
        <taxon>Agaricomycetidae</taxon>
        <taxon>Boletales</taxon>
        <taxon>Sclerodermatineae</taxon>
        <taxon>Pisolithaceae</taxon>
        <taxon>Pisolithus</taxon>
    </lineage>
</organism>
<dbReference type="SMART" id="SM00516">
    <property type="entry name" value="SEC14"/>
    <property type="match status" value="1"/>
</dbReference>
<feature type="region of interest" description="Disordered" evidence="17">
    <location>
        <begin position="1"/>
        <end position="50"/>
    </location>
</feature>
<comment type="catalytic activity">
    <reaction evidence="14">
        <text>a 1,2-diacyl-sn-glycero-3-phospho-(1D-myo-inositol)(in) = a 1,2-diacyl-sn-glycero-3-phospho-(1D-myo-inositol)(out)</text>
        <dbReference type="Rhea" id="RHEA:38691"/>
        <dbReference type="ChEBI" id="CHEBI:57880"/>
    </reaction>
    <physiologicalReaction direction="left-to-right" evidence="14">
        <dbReference type="Rhea" id="RHEA:38692"/>
    </physiologicalReaction>
</comment>
<evidence type="ECO:0000259" key="18">
    <source>
        <dbReference type="PROSITE" id="PS50191"/>
    </source>
</evidence>
<dbReference type="GO" id="GO:0008526">
    <property type="term" value="F:phosphatidylinositol transfer activity"/>
    <property type="evidence" value="ECO:0007669"/>
    <property type="project" value="UniProtKB-UniRule"/>
</dbReference>
<reference evidence="19 20" key="1">
    <citation type="submission" date="2014-04" db="EMBL/GenBank/DDBJ databases">
        <authorList>
            <consortium name="DOE Joint Genome Institute"/>
            <person name="Kuo A."/>
            <person name="Kohler A."/>
            <person name="Costa M.D."/>
            <person name="Nagy L.G."/>
            <person name="Floudas D."/>
            <person name="Copeland A."/>
            <person name="Barry K.W."/>
            <person name="Cichocki N."/>
            <person name="Veneault-Fourrey C."/>
            <person name="LaButti K."/>
            <person name="Lindquist E.A."/>
            <person name="Lipzen A."/>
            <person name="Lundell T."/>
            <person name="Morin E."/>
            <person name="Murat C."/>
            <person name="Sun H."/>
            <person name="Tunlid A."/>
            <person name="Henrissat B."/>
            <person name="Grigoriev I.V."/>
            <person name="Hibbett D.S."/>
            <person name="Martin F."/>
            <person name="Nordberg H.P."/>
            <person name="Cantor M.N."/>
            <person name="Hua S.X."/>
        </authorList>
    </citation>
    <scope>NUCLEOTIDE SEQUENCE [LARGE SCALE GENOMIC DNA]</scope>
    <source>
        <strain evidence="19 20">441</strain>
    </source>
</reference>
<dbReference type="InterPro" id="IPR042938">
    <property type="entry name" value="Sfh5"/>
</dbReference>
<evidence type="ECO:0000313" key="19">
    <source>
        <dbReference type="EMBL" id="KIK23087.1"/>
    </source>
</evidence>